<dbReference type="Pfam" id="PF07715">
    <property type="entry name" value="Plug"/>
    <property type="match status" value="1"/>
</dbReference>
<evidence type="ECO:0000256" key="1">
    <source>
        <dbReference type="ARBA" id="ARBA00022448"/>
    </source>
</evidence>
<keyword evidence="4" id="KW-0812">Transmembrane</keyword>
<evidence type="ECO:0000256" key="2">
    <source>
        <dbReference type="ARBA" id="ARBA00023136"/>
    </source>
</evidence>
<dbReference type="InterPro" id="IPR011662">
    <property type="entry name" value="Secretin/TonB_short_N"/>
</dbReference>
<proteinExistence type="inferred from homology"/>
<dbReference type="NCBIfam" id="TIGR04056">
    <property type="entry name" value="OMP_RagA_SusC"/>
    <property type="match status" value="1"/>
</dbReference>
<keyword evidence="1 4" id="KW-0813">Transport</keyword>
<reference evidence="6 7" key="1">
    <citation type="journal article" date="2015" name="Int. J. Syst. Evol. Microbiol.">
        <title>Mariniphaga sediminis sp. nov., isolated from coastal sediment.</title>
        <authorList>
            <person name="Wang F.Q."/>
            <person name="Shen Q.Y."/>
            <person name="Chen G.J."/>
            <person name="Du Z.J."/>
        </authorList>
    </citation>
    <scope>NUCLEOTIDE SEQUENCE [LARGE SCALE GENOMIC DNA]</scope>
    <source>
        <strain evidence="6 7">SY21</strain>
    </source>
</reference>
<dbReference type="InterPro" id="IPR008969">
    <property type="entry name" value="CarboxyPept-like_regulatory"/>
</dbReference>
<evidence type="ECO:0000313" key="6">
    <source>
        <dbReference type="EMBL" id="RIH66928.1"/>
    </source>
</evidence>
<feature type="domain" description="Secretin/TonB short N-terminal" evidence="5">
    <location>
        <begin position="71"/>
        <end position="122"/>
    </location>
</feature>
<gene>
    <name evidence="6" type="ORF">D1164_00395</name>
</gene>
<dbReference type="NCBIfam" id="TIGR04057">
    <property type="entry name" value="SusC_RagA_signa"/>
    <property type="match status" value="1"/>
</dbReference>
<dbReference type="InterPro" id="IPR023997">
    <property type="entry name" value="TonB-dep_OMP_SusC/RagA_CS"/>
</dbReference>
<dbReference type="PROSITE" id="PS52016">
    <property type="entry name" value="TONB_DEPENDENT_REC_3"/>
    <property type="match status" value="1"/>
</dbReference>
<dbReference type="Gene3D" id="2.60.40.1120">
    <property type="entry name" value="Carboxypeptidase-like, regulatory domain"/>
    <property type="match status" value="1"/>
</dbReference>
<dbReference type="EMBL" id="QWET01000001">
    <property type="protein sequence ID" value="RIH66928.1"/>
    <property type="molecule type" value="Genomic_DNA"/>
</dbReference>
<keyword evidence="3 4" id="KW-0998">Cell outer membrane</keyword>
<dbReference type="InterPro" id="IPR037066">
    <property type="entry name" value="Plug_dom_sf"/>
</dbReference>
<evidence type="ECO:0000259" key="5">
    <source>
        <dbReference type="SMART" id="SM00965"/>
    </source>
</evidence>
<dbReference type="SUPFAM" id="SSF56935">
    <property type="entry name" value="Porins"/>
    <property type="match status" value="1"/>
</dbReference>
<sequence>MKKSNRFTWECYISRVKKLFRIMKATIFLLLISGLSVFASETYAQTKTITLQLKNASLKEILKNIEDQSEFYFMYSEKIIDVNRKVTVDIKNKKIDDALNQLFAGTNVMHSVRDRFILLTTPEVSDVQFAGQQQRSVSGTVTDDSGQPLPGVTVVVKGTTEGTVTNADGVYTLANLAGDAILQFSFVGMRTQEIEVNDRTAINVSLVTDAIGIDEVVAIGYGTKRRADISGSVSVVGTEQLAKAPPSRSAEQALQGIASGVTVITSGAPGSSSQIFVRGVTNFGNTQPLVIVDGIEQSLNNISPKDIESMQVLKDAGSASIYGVRGANGVILVTTKKGKTGAPVITYDVTYGIQYPKGKNPFNLLMGEDYMNIYNKVFPANAKFPDGIMPDYMYRGPGGAGTAMEGDPRVDPSLYHWESPNRGNNYIIQKINKEGTDWYNELFKRAPNTEHNFSATGGTDKAKYFFGLGYINNQGTMVKSYLKRYSLRVNTEFNLGKHIRVGENLNIMHRDVNPAGGIVGGVIKMNNMVPLKDIMGNWGGGFGGPELGDAGNAVAEMYRRDKNINYAWYTVGNIYAEADFLKYFTARSSLGYNISNSFNQSFYYTPVEGLQTHTNDNSLGVSSGYGSTMTFTNSLNFKKNFDKHNVEIIVGSEAIEYNGRSVSGNRRKFFSDDLNFLILGNGTDAISNSSSISSNALFSLFSRLDYGYNNKYLFSATVRRDGSSVFGPNKRYGVFPSFSLAWRMSEEKFMEGISWLDDMKIRGSYGVLGSQSNVSAQNAFSLFGSGMTSTYYDITGSSNSIVQGFATNRIGNLATGWEENIVTNIGFDMVLFDNTIDFAVEYYKKKIEGLLFTEPLPAVVIGGSNAPSVNIGDIQNTGVDVTFKYNGKIKTDFNYSIGANITSYNNKVVDIPDPGYFYAGFMGTISQQVGNAVRNEVGHPVSSFYGYKIIGLFNSDEEVAAAPPQDGAAPGRFRYMDVDKDGEITGDDRTHLGDPNPDFTYGITFNMDYKNFDFSAFFYGSQGNEIFNTTRAYTHFFAFYPPTNKSNDLLNAWTPENKNTNIPKIETTPSFSTTMAPNSFYVEDGSFLKLKSVMLGYTMDAGFLQKVYISKMRLYAQVANLFTLTKFSGLDPELGGSARNFGIESDGGNYPNETSLNFGLSVTF</sequence>
<name>A0A399D6Z4_9BACT</name>
<dbReference type="OrthoDB" id="1109428at2"/>
<keyword evidence="2 4" id="KW-0472">Membrane</keyword>
<dbReference type="GO" id="GO:0009279">
    <property type="term" value="C:cell outer membrane"/>
    <property type="evidence" value="ECO:0007669"/>
    <property type="project" value="UniProtKB-SubCell"/>
</dbReference>
<dbReference type="InterPro" id="IPR023996">
    <property type="entry name" value="TonB-dep_OMP_SusC/RagA"/>
</dbReference>
<keyword evidence="4" id="KW-1134">Transmembrane beta strand</keyword>
<dbReference type="SMART" id="SM00965">
    <property type="entry name" value="STN"/>
    <property type="match status" value="1"/>
</dbReference>
<dbReference type="Pfam" id="PF07660">
    <property type="entry name" value="STN"/>
    <property type="match status" value="1"/>
</dbReference>
<protein>
    <submittedName>
        <fullName evidence="6">SusC/RagA family TonB-linked outer membrane protein</fullName>
    </submittedName>
</protein>
<comment type="similarity">
    <text evidence="4">Belongs to the TonB-dependent receptor family.</text>
</comment>
<keyword evidence="7" id="KW-1185">Reference proteome</keyword>
<dbReference type="SUPFAM" id="SSF49464">
    <property type="entry name" value="Carboxypeptidase regulatory domain-like"/>
    <property type="match status" value="1"/>
</dbReference>
<dbReference type="AlphaFoldDB" id="A0A399D6Z4"/>
<dbReference type="InterPro" id="IPR012910">
    <property type="entry name" value="Plug_dom"/>
</dbReference>
<evidence type="ECO:0000256" key="3">
    <source>
        <dbReference type="ARBA" id="ARBA00023237"/>
    </source>
</evidence>
<dbReference type="Gene3D" id="2.170.130.10">
    <property type="entry name" value="TonB-dependent receptor, plug domain"/>
    <property type="match status" value="1"/>
</dbReference>
<evidence type="ECO:0000256" key="4">
    <source>
        <dbReference type="PROSITE-ProRule" id="PRU01360"/>
    </source>
</evidence>
<accession>A0A399D6Z4</accession>
<comment type="caution">
    <text evidence="6">The sequence shown here is derived from an EMBL/GenBank/DDBJ whole genome shotgun (WGS) entry which is preliminary data.</text>
</comment>
<organism evidence="6 7">
    <name type="scientific">Mariniphaga sediminis</name>
    <dbReference type="NCBI Taxonomy" id="1628158"/>
    <lineage>
        <taxon>Bacteria</taxon>
        <taxon>Pseudomonadati</taxon>
        <taxon>Bacteroidota</taxon>
        <taxon>Bacteroidia</taxon>
        <taxon>Marinilabiliales</taxon>
        <taxon>Prolixibacteraceae</taxon>
        <taxon>Mariniphaga</taxon>
    </lineage>
</organism>
<dbReference type="Pfam" id="PF13715">
    <property type="entry name" value="CarbopepD_reg_2"/>
    <property type="match status" value="1"/>
</dbReference>
<dbReference type="InterPro" id="IPR039426">
    <property type="entry name" value="TonB-dep_rcpt-like"/>
</dbReference>
<comment type="subcellular location">
    <subcellularLocation>
        <location evidence="4">Cell outer membrane</location>
        <topology evidence="4">Multi-pass membrane protein</topology>
    </subcellularLocation>
</comment>
<evidence type="ECO:0000313" key="7">
    <source>
        <dbReference type="Proteomes" id="UP000266441"/>
    </source>
</evidence>
<dbReference type="Proteomes" id="UP000266441">
    <property type="component" value="Unassembled WGS sequence"/>
</dbReference>